<gene>
    <name evidence="2" type="ORF">CJ030_MR6G005325</name>
</gene>
<organism evidence="2 3">
    <name type="scientific">Morella rubra</name>
    <name type="common">Chinese bayberry</name>
    <dbReference type="NCBI Taxonomy" id="262757"/>
    <lineage>
        <taxon>Eukaryota</taxon>
        <taxon>Viridiplantae</taxon>
        <taxon>Streptophyta</taxon>
        <taxon>Embryophyta</taxon>
        <taxon>Tracheophyta</taxon>
        <taxon>Spermatophyta</taxon>
        <taxon>Magnoliopsida</taxon>
        <taxon>eudicotyledons</taxon>
        <taxon>Gunneridae</taxon>
        <taxon>Pentapetalae</taxon>
        <taxon>rosids</taxon>
        <taxon>fabids</taxon>
        <taxon>Fagales</taxon>
        <taxon>Myricaceae</taxon>
        <taxon>Morella</taxon>
    </lineage>
</organism>
<protein>
    <submittedName>
        <fullName evidence="2">Uncharacterized protein</fullName>
    </submittedName>
</protein>
<accession>A0A6A1VF88</accession>
<reference evidence="2 3" key="1">
    <citation type="journal article" date="2019" name="Plant Biotechnol. J.">
        <title>The red bayberry genome and genetic basis of sex determination.</title>
        <authorList>
            <person name="Jia H.M."/>
            <person name="Jia H.J."/>
            <person name="Cai Q.L."/>
            <person name="Wang Y."/>
            <person name="Zhao H.B."/>
            <person name="Yang W.F."/>
            <person name="Wang G.Y."/>
            <person name="Li Y.H."/>
            <person name="Zhan D.L."/>
            <person name="Shen Y.T."/>
            <person name="Niu Q.F."/>
            <person name="Chang L."/>
            <person name="Qiu J."/>
            <person name="Zhao L."/>
            <person name="Xie H.B."/>
            <person name="Fu W.Y."/>
            <person name="Jin J."/>
            <person name="Li X.W."/>
            <person name="Jiao Y."/>
            <person name="Zhou C.C."/>
            <person name="Tu T."/>
            <person name="Chai C.Y."/>
            <person name="Gao J.L."/>
            <person name="Fan L.J."/>
            <person name="van de Weg E."/>
            <person name="Wang J.Y."/>
            <person name="Gao Z.S."/>
        </authorList>
    </citation>
    <scope>NUCLEOTIDE SEQUENCE [LARGE SCALE GENOMIC DNA]</scope>
    <source>
        <tissue evidence="2">Leaves</tissue>
    </source>
</reference>
<comment type="caution">
    <text evidence="2">The sequence shown here is derived from an EMBL/GenBank/DDBJ whole genome shotgun (WGS) entry which is preliminary data.</text>
</comment>
<dbReference type="AlphaFoldDB" id="A0A6A1VF88"/>
<feature type="region of interest" description="Disordered" evidence="1">
    <location>
        <begin position="1"/>
        <end position="36"/>
    </location>
</feature>
<dbReference type="Proteomes" id="UP000516437">
    <property type="component" value="Chromosome 6"/>
</dbReference>
<dbReference type="OrthoDB" id="1741773at2759"/>
<evidence type="ECO:0000313" key="2">
    <source>
        <dbReference type="EMBL" id="KAB1209760.1"/>
    </source>
</evidence>
<proteinExistence type="predicted"/>
<evidence type="ECO:0000256" key="1">
    <source>
        <dbReference type="SAM" id="MobiDB-lite"/>
    </source>
</evidence>
<evidence type="ECO:0000313" key="3">
    <source>
        <dbReference type="Proteomes" id="UP000516437"/>
    </source>
</evidence>
<name>A0A6A1VF88_9ROSI</name>
<sequence>MLAMEFEREVEGSDDSSKSFSEDCSDSKNMTPRTKDDVMPVGGKCLQCDLSVHAEMTSRIKHGRGSTRDIAFLKARTAGKLTVHIPYGHTGGDDKASSCSQVILVRSFDSMSHFRRDDFQLDYDRPEDRITISSTMNTLYGMHSNRMFQHYLVFNSKEEALQHPYPR</sequence>
<feature type="compositionally biased region" description="Basic and acidic residues" evidence="1">
    <location>
        <begin position="1"/>
        <end position="21"/>
    </location>
</feature>
<keyword evidence="3" id="KW-1185">Reference proteome</keyword>
<dbReference type="EMBL" id="RXIC02000024">
    <property type="protein sequence ID" value="KAB1209760.1"/>
    <property type="molecule type" value="Genomic_DNA"/>
</dbReference>